<dbReference type="GO" id="GO:0016740">
    <property type="term" value="F:transferase activity"/>
    <property type="evidence" value="ECO:0007669"/>
    <property type="project" value="UniProtKB-KW"/>
</dbReference>
<gene>
    <name evidence="9" type="ORF">BDV96DRAFT_608080</name>
</gene>
<feature type="compositionally biased region" description="Basic and acidic residues" evidence="7">
    <location>
        <begin position="166"/>
        <end position="179"/>
    </location>
</feature>
<evidence type="ECO:0000256" key="1">
    <source>
        <dbReference type="ARBA" id="ARBA00022679"/>
    </source>
</evidence>
<name>A0A6A5YE73_9PLEO</name>
<evidence type="ECO:0000259" key="8">
    <source>
        <dbReference type="PROSITE" id="PS51873"/>
    </source>
</evidence>
<proteinExistence type="predicted"/>
<feature type="compositionally biased region" description="Low complexity" evidence="7">
    <location>
        <begin position="275"/>
        <end position="284"/>
    </location>
</feature>
<evidence type="ECO:0000313" key="10">
    <source>
        <dbReference type="Proteomes" id="UP000799770"/>
    </source>
</evidence>
<dbReference type="SUPFAM" id="SSF57850">
    <property type="entry name" value="RING/U-box"/>
    <property type="match status" value="1"/>
</dbReference>
<dbReference type="GO" id="GO:0008270">
    <property type="term" value="F:zinc ion binding"/>
    <property type="evidence" value="ECO:0007669"/>
    <property type="project" value="UniProtKB-KW"/>
</dbReference>
<keyword evidence="6" id="KW-0862">Zinc</keyword>
<feature type="region of interest" description="Disordered" evidence="7">
    <location>
        <begin position="166"/>
        <end position="234"/>
    </location>
</feature>
<evidence type="ECO:0000256" key="3">
    <source>
        <dbReference type="ARBA" id="ARBA00022737"/>
    </source>
</evidence>
<dbReference type="OrthoDB" id="9977870at2759"/>
<feature type="domain" description="RING-type" evidence="8">
    <location>
        <begin position="1"/>
        <end position="166"/>
    </location>
</feature>
<organism evidence="9 10">
    <name type="scientific">Lophiotrema nucula</name>
    <dbReference type="NCBI Taxonomy" id="690887"/>
    <lineage>
        <taxon>Eukaryota</taxon>
        <taxon>Fungi</taxon>
        <taxon>Dikarya</taxon>
        <taxon>Ascomycota</taxon>
        <taxon>Pezizomycotina</taxon>
        <taxon>Dothideomycetes</taxon>
        <taxon>Pleosporomycetidae</taxon>
        <taxon>Pleosporales</taxon>
        <taxon>Lophiotremataceae</taxon>
        <taxon>Lophiotrema</taxon>
    </lineage>
</organism>
<sequence>MSLDERSNTRTYDHVVEYECCICLNEIPESDAACCSNSPLPLKLFAHLFEKEFVDNIAYCSDCDTNICVGCKQLWKPDHRCNAQVNGVIDRSILPYTPKCRIKLCPHCGAPIEHGEGCNHITYRYCKHQFCFIYLVRWSGAHPSCPGCGDPSCCYDNHGYEKSARKLRGDTGLDPDGRNRLGVNAHGRTRHDPYEEDNHDYEDHDNEGRCDENEDDNQYNEDGDQAEEQELEETSGSTKIWYKAMLPTRMVRIITKKILRGAIVEKIKVSIASKTTQSTRTQSRMASFQHPTSHHRTIRSLLSPHNLGKKLKMYHLRKSDPS</sequence>
<keyword evidence="3" id="KW-0677">Repeat</keyword>
<feature type="compositionally biased region" description="Acidic residues" evidence="7">
    <location>
        <begin position="194"/>
        <end position="205"/>
    </location>
</feature>
<dbReference type="EMBL" id="ML977376">
    <property type="protein sequence ID" value="KAF2105589.1"/>
    <property type="molecule type" value="Genomic_DNA"/>
</dbReference>
<keyword evidence="5" id="KW-0833">Ubl conjugation pathway</keyword>
<feature type="compositionally biased region" description="Acidic residues" evidence="7">
    <location>
        <begin position="212"/>
        <end position="233"/>
    </location>
</feature>
<keyword evidence="10" id="KW-1185">Reference proteome</keyword>
<dbReference type="Gene3D" id="1.20.120.1750">
    <property type="match status" value="1"/>
</dbReference>
<reference evidence="9" key="1">
    <citation type="journal article" date="2020" name="Stud. Mycol.">
        <title>101 Dothideomycetes genomes: a test case for predicting lifestyles and emergence of pathogens.</title>
        <authorList>
            <person name="Haridas S."/>
            <person name="Albert R."/>
            <person name="Binder M."/>
            <person name="Bloem J."/>
            <person name="Labutti K."/>
            <person name="Salamov A."/>
            <person name="Andreopoulos B."/>
            <person name="Baker S."/>
            <person name="Barry K."/>
            <person name="Bills G."/>
            <person name="Bluhm B."/>
            <person name="Cannon C."/>
            <person name="Castanera R."/>
            <person name="Culley D."/>
            <person name="Daum C."/>
            <person name="Ezra D."/>
            <person name="Gonzalez J."/>
            <person name="Henrissat B."/>
            <person name="Kuo A."/>
            <person name="Liang C."/>
            <person name="Lipzen A."/>
            <person name="Lutzoni F."/>
            <person name="Magnuson J."/>
            <person name="Mondo S."/>
            <person name="Nolan M."/>
            <person name="Ohm R."/>
            <person name="Pangilinan J."/>
            <person name="Park H.-J."/>
            <person name="Ramirez L."/>
            <person name="Alfaro M."/>
            <person name="Sun H."/>
            <person name="Tritt A."/>
            <person name="Yoshinaga Y."/>
            <person name="Zwiers L.-H."/>
            <person name="Turgeon B."/>
            <person name="Goodwin S."/>
            <person name="Spatafora J."/>
            <person name="Crous P."/>
            <person name="Grigoriev I."/>
        </authorList>
    </citation>
    <scope>NUCLEOTIDE SEQUENCE</scope>
    <source>
        <strain evidence="9">CBS 627.86</strain>
    </source>
</reference>
<dbReference type="CDD" id="cd20336">
    <property type="entry name" value="Rcat_RBR"/>
    <property type="match status" value="1"/>
</dbReference>
<evidence type="ECO:0000256" key="5">
    <source>
        <dbReference type="ARBA" id="ARBA00022786"/>
    </source>
</evidence>
<accession>A0A6A5YE73</accession>
<keyword evidence="1" id="KW-0808">Transferase</keyword>
<keyword evidence="2" id="KW-0479">Metal-binding</keyword>
<dbReference type="PROSITE" id="PS51873">
    <property type="entry name" value="TRIAD"/>
    <property type="match status" value="1"/>
</dbReference>
<evidence type="ECO:0000256" key="7">
    <source>
        <dbReference type="SAM" id="MobiDB-lite"/>
    </source>
</evidence>
<feature type="region of interest" description="Disordered" evidence="7">
    <location>
        <begin position="275"/>
        <end position="297"/>
    </location>
</feature>
<dbReference type="AlphaFoldDB" id="A0A6A5YE73"/>
<dbReference type="InterPro" id="IPR044066">
    <property type="entry name" value="TRIAD_supradom"/>
</dbReference>
<keyword evidence="4" id="KW-0863">Zinc-finger</keyword>
<evidence type="ECO:0000256" key="2">
    <source>
        <dbReference type="ARBA" id="ARBA00022723"/>
    </source>
</evidence>
<evidence type="ECO:0000256" key="6">
    <source>
        <dbReference type="ARBA" id="ARBA00022833"/>
    </source>
</evidence>
<dbReference type="Proteomes" id="UP000799770">
    <property type="component" value="Unassembled WGS sequence"/>
</dbReference>
<evidence type="ECO:0000313" key="9">
    <source>
        <dbReference type="EMBL" id="KAF2105589.1"/>
    </source>
</evidence>
<evidence type="ECO:0000256" key="4">
    <source>
        <dbReference type="ARBA" id="ARBA00022771"/>
    </source>
</evidence>
<protein>
    <recommendedName>
        <fullName evidence="8">RING-type domain-containing protein</fullName>
    </recommendedName>
</protein>